<evidence type="ECO:0000313" key="2">
    <source>
        <dbReference type="EMBL" id="KAH1165872.1"/>
    </source>
</evidence>
<dbReference type="EMBL" id="JAHDVG010000488">
    <property type="protein sequence ID" value="KAH1165872.1"/>
    <property type="molecule type" value="Genomic_DNA"/>
</dbReference>
<sequence>MEWGESGISMALDPTKRLLLNPGVGKGVKIAWTVRQPALGCGRLGGEETCRDAHYLPISPVTHGGEPSTFKKGPGTAATRGSPYSTFSQESIGTGCVCGNADGREYIKLDADTQLLLGRVILPHGTVPSPP</sequence>
<evidence type="ECO:0000313" key="3">
    <source>
        <dbReference type="Proteomes" id="UP000827986"/>
    </source>
</evidence>
<organism evidence="2 3">
    <name type="scientific">Mauremys mutica</name>
    <name type="common">yellowpond turtle</name>
    <dbReference type="NCBI Taxonomy" id="74926"/>
    <lineage>
        <taxon>Eukaryota</taxon>
        <taxon>Metazoa</taxon>
        <taxon>Chordata</taxon>
        <taxon>Craniata</taxon>
        <taxon>Vertebrata</taxon>
        <taxon>Euteleostomi</taxon>
        <taxon>Archelosauria</taxon>
        <taxon>Testudinata</taxon>
        <taxon>Testudines</taxon>
        <taxon>Cryptodira</taxon>
        <taxon>Durocryptodira</taxon>
        <taxon>Testudinoidea</taxon>
        <taxon>Geoemydidae</taxon>
        <taxon>Geoemydinae</taxon>
        <taxon>Mauremys</taxon>
    </lineage>
</organism>
<evidence type="ECO:0000256" key="1">
    <source>
        <dbReference type="SAM" id="MobiDB-lite"/>
    </source>
</evidence>
<name>A0A9D3WRI6_9SAUR</name>
<protein>
    <submittedName>
        <fullName evidence="2">Uncharacterized protein</fullName>
    </submittedName>
</protein>
<gene>
    <name evidence="2" type="ORF">KIL84_023431</name>
</gene>
<dbReference type="AlphaFoldDB" id="A0A9D3WRI6"/>
<reference evidence="2" key="1">
    <citation type="submission" date="2021-09" db="EMBL/GenBank/DDBJ databases">
        <title>The genome of Mauremys mutica provides insights into the evolution of semi-aquatic lifestyle.</title>
        <authorList>
            <person name="Gong S."/>
            <person name="Gao Y."/>
        </authorList>
    </citation>
    <scope>NUCLEOTIDE SEQUENCE</scope>
    <source>
        <strain evidence="2">MM-2020</strain>
        <tissue evidence="2">Muscle</tissue>
    </source>
</reference>
<comment type="caution">
    <text evidence="2">The sequence shown here is derived from an EMBL/GenBank/DDBJ whole genome shotgun (WGS) entry which is preliminary data.</text>
</comment>
<keyword evidence="3" id="KW-1185">Reference proteome</keyword>
<dbReference type="Proteomes" id="UP000827986">
    <property type="component" value="Unassembled WGS sequence"/>
</dbReference>
<accession>A0A9D3WRI6</accession>
<feature type="region of interest" description="Disordered" evidence="1">
    <location>
        <begin position="61"/>
        <end position="84"/>
    </location>
</feature>
<proteinExistence type="predicted"/>